<evidence type="ECO:0000313" key="3">
    <source>
        <dbReference type="Proteomes" id="UP000268623"/>
    </source>
</evidence>
<proteinExistence type="predicted"/>
<keyword evidence="1" id="KW-1133">Transmembrane helix</keyword>
<dbReference type="Proteomes" id="UP000268623">
    <property type="component" value="Unassembled WGS sequence"/>
</dbReference>
<reference evidence="2 3" key="1">
    <citation type="submission" date="2018-08" db="EMBL/GenBank/DDBJ databases">
        <title>Genome sequence of Methylocystis hirsuta CSC1, a methanotroph able to accumulate PHAs.</title>
        <authorList>
            <person name="Bordel S."/>
            <person name="Rodriguez E."/>
            <person name="Gancedo J."/>
            <person name="Munoz R."/>
        </authorList>
    </citation>
    <scope>NUCLEOTIDE SEQUENCE [LARGE SCALE GENOMIC DNA]</scope>
    <source>
        <strain evidence="2 3">CSC1</strain>
    </source>
</reference>
<keyword evidence="3" id="KW-1185">Reference proteome</keyword>
<accession>A0A3M9XTQ3</accession>
<evidence type="ECO:0000256" key="1">
    <source>
        <dbReference type="SAM" id="Phobius"/>
    </source>
</evidence>
<dbReference type="AlphaFoldDB" id="A0A3M9XTQ3"/>
<comment type="caution">
    <text evidence="2">The sequence shown here is derived from an EMBL/GenBank/DDBJ whole genome shotgun (WGS) entry which is preliminary data.</text>
</comment>
<name>A0A3M9XTQ3_9HYPH</name>
<protein>
    <submittedName>
        <fullName evidence="2">Uncharacterized protein</fullName>
    </submittedName>
</protein>
<evidence type="ECO:0000313" key="2">
    <source>
        <dbReference type="EMBL" id="RNJ51152.1"/>
    </source>
</evidence>
<gene>
    <name evidence="2" type="ORF">D1O30_17655</name>
</gene>
<feature type="transmembrane region" description="Helical" evidence="1">
    <location>
        <begin position="27"/>
        <end position="45"/>
    </location>
</feature>
<keyword evidence="1" id="KW-0472">Membrane</keyword>
<sequence>MASFFAGTRVRSAAFTSLLSGVSIHRFAAWLVGPLAIVAALFWVANHIGGNVFAVKTEKTDCVPNERFVNDPDGRRFLELRWLMDPPGWRVRLRAPAEYVTWADVGCESATMPGYPDPNYRDVYAHGFSIGVDLPDFAVLHPSDRHIWNRGLDTTKMVVRLSSQAKVQGGEAEKVQVIQKDFYDTQRVSLDPDSVSLKSSHLTVGSKPDKFNLKRIGVIGDMSRYKTELGGGEAVDYYYVDRKPIDLWFECQAEEIKDHTEDSGWNRRPECQMFFRYARLDALIEARFPRIFMPMWPQIKSKLERLLDTFEIGELNEGQL</sequence>
<dbReference type="EMBL" id="QWDD01000001">
    <property type="protein sequence ID" value="RNJ51152.1"/>
    <property type="molecule type" value="Genomic_DNA"/>
</dbReference>
<keyword evidence="1" id="KW-0812">Transmembrane</keyword>
<organism evidence="2 3">
    <name type="scientific">Methylocystis hirsuta</name>
    <dbReference type="NCBI Taxonomy" id="369798"/>
    <lineage>
        <taxon>Bacteria</taxon>
        <taxon>Pseudomonadati</taxon>
        <taxon>Pseudomonadota</taxon>
        <taxon>Alphaproteobacteria</taxon>
        <taxon>Hyphomicrobiales</taxon>
        <taxon>Methylocystaceae</taxon>
        <taxon>Methylocystis</taxon>
    </lineage>
</organism>